<dbReference type="GO" id="GO:0006412">
    <property type="term" value="P:translation"/>
    <property type="evidence" value="ECO:0007669"/>
    <property type="project" value="UniProtKB-UniRule"/>
</dbReference>
<accession>A0A1T5CBC1</accession>
<comment type="function">
    <text evidence="1 6">Forms part of the ribosomal stalk, playing a central role in the interaction of the ribosome with GTP-bound translation factors.</text>
</comment>
<dbReference type="Gene3D" id="6.10.250.290">
    <property type="match status" value="1"/>
</dbReference>
<evidence type="ECO:0000313" key="7">
    <source>
        <dbReference type="EMBL" id="SKB56410.1"/>
    </source>
</evidence>
<evidence type="ECO:0000256" key="2">
    <source>
        <dbReference type="ARBA" id="ARBA00008889"/>
    </source>
</evidence>
<evidence type="ECO:0000256" key="4">
    <source>
        <dbReference type="ARBA" id="ARBA00023274"/>
    </source>
</evidence>
<dbReference type="STRING" id="889453.SAMN03080601_00738"/>
<dbReference type="AlphaFoldDB" id="A0A1T5CBC1"/>
<dbReference type="InterPro" id="IPR001790">
    <property type="entry name" value="Ribosomal_uL10"/>
</dbReference>
<keyword evidence="3 6" id="KW-0689">Ribosomal protein</keyword>
<dbReference type="GO" id="GO:0005840">
    <property type="term" value="C:ribosome"/>
    <property type="evidence" value="ECO:0007669"/>
    <property type="project" value="UniProtKB-KW"/>
</dbReference>
<dbReference type="SUPFAM" id="SSF160369">
    <property type="entry name" value="Ribosomal protein L10-like"/>
    <property type="match status" value="1"/>
</dbReference>
<evidence type="ECO:0000256" key="3">
    <source>
        <dbReference type="ARBA" id="ARBA00022980"/>
    </source>
</evidence>
<dbReference type="PANTHER" id="PTHR11560">
    <property type="entry name" value="39S RIBOSOMAL PROTEIN L10, MITOCHONDRIAL"/>
    <property type="match status" value="1"/>
</dbReference>
<keyword evidence="6" id="KW-0699">rRNA-binding</keyword>
<dbReference type="GO" id="GO:0070180">
    <property type="term" value="F:large ribosomal subunit rRNA binding"/>
    <property type="evidence" value="ECO:0007669"/>
    <property type="project" value="UniProtKB-UniRule"/>
</dbReference>
<organism evidence="7 8">
    <name type="scientific">Alkalitalea saponilacus</name>
    <dbReference type="NCBI Taxonomy" id="889453"/>
    <lineage>
        <taxon>Bacteria</taxon>
        <taxon>Pseudomonadati</taxon>
        <taxon>Bacteroidota</taxon>
        <taxon>Bacteroidia</taxon>
        <taxon>Marinilabiliales</taxon>
        <taxon>Marinilabiliaceae</taxon>
        <taxon>Alkalitalea</taxon>
    </lineage>
</organism>
<dbReference type="HAMAP" id="MF_00362">
    <property type="entry name" value="Ribosomal_uL10"/>
    <property type="match status" value="1"/>
</dbReference>
<evidence type="ECO:0000256" key="5">
    <source>
        <dbReference type="ARBA" id="ARBA00035202"/>
    </source>
</evidence>
<dbReference type="InterPro" id="IPR047865">
    <property type="entry name" value="Ribosomal_uL10_bac_type"/>
</dbReference>
<comment type="similarity">
    <text evidence="2 6">Belongs to the universal ribosomal protein uL10 family.</text>
</comment>
<dbReference type="InterPro" id="IPR022973">
    <property type="entry name" value="Ribosomal_uL10_bac"/>
</dbReference>
<keyword evidence="4 6" id="KW-0687">Ribonucleoprotein</keyword>
<protein>
    <recommendedName>
        <fullName evidence="5 6">Large ribosomal subunit protein uL10</fullName>
    </recommendedName>
</protein>
<keyword evidence="6" id="KW-0694">RNA-binding</keyword>
<evidence type="ECO:0000256" key="6">
    <source>
        <dbReference type="HAMAP-Rule" id="MF_00362"/>
    </source>
</evidence>
<gene>
    <name evidence="6" type="primary">rplJ</name>
    <name evidence="7" type="ORF">SAMN03080601_00738</name>
</gene>
<comment type="subunit">
    <text evidence="6">Part of the ribosomal stalk of the 50S ribosomal subunit. The N-terminus interacts with L11 and the large rRNA to form the base of the stalk. The C-terminus forms an elongated spine to which L12 dimers bind in a sequential fashion forming a multimeric L10(L12)X complex.</text>
</comment>
<dbReference type="RefSeq" id="WP_079556532.1">
    <property type="nucleotide sequence ID" value="NZ_CP021904.1"/>
</dbReference>
<reference evidence="8" key="1">
    <citation type="submission" date="2017-02" db="EMBL/GenBank/DDBJ databases">
        <authorList>
            <person name="Varghese N."/>
            <person name="Submissions S."/>
        </authorList>
    </citation>
    <scope>NUCLEOTIDE SEQUENCE [LARGE SCALE GENOMIC DNA]</scope>
    <source>
        <strain evidence="8">DSM 24412</strain>
    </source>
</reference>
<evidence type="ECO:0000256" key="1">
    <source>
        <dbReference type="ARBA" id="ARBA00002633"/>
    </source>
</evidence>
<name>A0A1T5CBC1_9BACT</name>
<sequence>MKKTEKATIINELVNIIGEYSHFYIADTQGLNAGSTSDLRRLCFNKEVKMMVVKNTLFQKAIEQSEKNIEGLDEALKGTSAVLFSNTGNLPAKLIKEFRKKATIPIFKGAFVEESVYIGENQLDALSNIKSKEELLGDVIGLLQSPMKNVVSALQSGGSTISGILKTLEERK</sequence>
<evidence type="ECO:0000313" key="8">
    <source>
        <dbReference type="Proteomes" id="UP000191055"/>
    </source>
</evidence>
<dbReference type="KEGG" id="asx:CDL62_11935"/>
<dbReference type="GO" id="GO:1990904">
    <property type="term" value="C:ribonucleoprotein complex"/>
    <property type="evidence" value="ECO:0007669"/>
    <property type="project" value="UniProtKB-KW"/>
</dbReference>
<dbReference type="Proteomes" id="UP000191055">
    <property type="component" value="Unassembled WGS sequence"/>
</dbReference>
<dbReference type="OrthoDB" id="1523686at2"/>
<proteinExistence type="inferred from homology"/>
<dbReference type="CDD" id="cd05797">
    <property type="entry name" value="Ribosomal_L10"/>
    <property type="match status" value="1"/>
</dbReference>
<dbReference type="NCBIfam" id="NF000955">
    <property type="entry name" value="PRK00099.1-1"/>
    <property type="match status" value="1"/>
</dbReference>
<dbReference type="InterPro" id="IPR043141">
    <property type="entry name" value="Ribosomal_uL10-like_sf"/>
</dbReference>
<dbReference type="Gene3D" id="3.30.70.1730">
    <property type="match status" value="1"/>
</dbReference>
<dbReference type="Pfam" id="PF00466">
    <property type="entry name" value="Ribosomal_L10"/>
    <property type="match status" value="1"/>
</dbReference>
<keyword evidence="8" id="KW-1185">Reference proteome</keyword>
<dbReference type="EMBL" id="FUYV01000003">
    <property type="protein sequence ID" value="SKB56410.1"/>
    <property type="molecule type" value="Genomic_DNA"/>
</dbReference>